<organism evidence="3 4">
    <name type="scientific">Luteolibacter ambystomatis</name>
    <dbReference type="NCBI Taxonomy" id="2824561"/>
    <lineage>
        <taxon>Bacteria</taxon>
        <taxon>Pseudomonadati</taxon>
        <taxon>Verrucomicrobiota</taxon>
        <taxon>Verrucomicrobiia</taxon>
        <taxon>Verrucomicrobiales</taxon>
        <taxon>Verrucomicrobiaceae</taxon>
        <taxon>Luteolibacter</taxon>
    </lineage>
</organism>
<feature type="transmembrane region" description="Helical" evidence="1">
    <location>
        <begin position="52"/>
        <end position="70"/>
    </location>
</feature>
<feature type="transmembrane region" description="Helical" evidence="1">
    <location>
        <begin position="340"/>
        <end position="360"/>
    </location>
</feature>
<evidence type="ECO:0000313" key="4">
    <source>
        <dbReference type="Proteomes" id="UP000676169"/>
    </source>
</evidence>
<feature type="domain" description="Acyltransferase 3" evidence="2">
    <location>
        <begin position="23"/>
        <end position="356"/>
    </location>
</feature>
<dbReference type="KEGG" id="lamb:KBB96_04170"/>
<dbReference type="Proteomes" id="UP000676169">
    <property type="component" value="Chromosome"/>
</dbReference>
<keyword evidence="4" id="KW-1185">Reference proteome</keyword>
<dbReference type="AlphaFoldDB" id="A0A975PFL1"/>
<feature type="transmembrane region" description="Helical" evidence="1">
    <location>
        <begin position="215"/>
        <end position="233"/>
    </location>
</feature>
<protein>
    <submittedName>
        <fullName evidence="3">Acyltransferase</fullName>
    </submittedName>
</protein>
<dbReference type="PANTHER" id="PTHR23028">
    <property type="entry name" value="ACETYLTRANSFERASE"/>
    <property type="match status" value="1"/>
</dbReference>
<keyword evidence="3" id="KW-0012">Acyltransferase</keyword>
<evidence type="ECO:0000259" key="2">
    <source>
        <dbReference type="Pfam" id="PF01757"/>
    </source>
</evidence>
<keyword evidence="1" id="KW-0472">Membrane</keyword>
<dbReference type="GO" id="GO:0016747">
    <property type="term" value="F:acyltransferase activity, transferring groups other than amino-acyl groups"/>
    <property type="evidence" value="ECO:0007669"/>
    <property type="project" value="InterPro"/>
</dbReference>
<keyword evidence="3" id="KW-0808">Transferase</keyword>
<evidence type="ECO:0000313" key="3">
    <source>
        <dbReference type="EMBL" id="QUE52089.1"/>
    </source>
</evidence>
<sequence length="373" mass="41347">MTSHAAPSLPATGKTSKTRLPILDGLRGVAALIVIAYHIFDSDAVNSVNHGYLAVDFFFMLSGYVMGYAYDDRWSTMSPGSFFKRRLIRLHPMVIVGSILGAIFFYFGACGLFPLVDRTSFGMLLLSTLLGALLIPSVKSMDVRGVGEAYPLNGPAWSLFYEYVANIAYALFLRRFSRRVLGVLSFVFAGLLTYVIVTSKIGTIGFGWMFTGEHVWKGMVRVLFPFITGLFLFRLGRTIHVKHAMILTSLALLIALPMPRIGPDAMPWVNGLYECFVIILLMPVIVLIGAGSQPVTRSGEKACDFLGELSYPLYLAHYPIHYVFYAWLNNTQPTPGMKTLAGIGVYLSSIAAGYLVMRFVDMPIRKQLARFAR</sequence>
<dbReference type="EMBL" id="CP073100">
    <property type="protein sequence ID" value="QUE52089.1"/>
    <property type="molecule type" value="Genomic_DNA"/>
</dbReference>
<feature type="transmembrane region" description="Helical" evidence="1">
    <location>
        <begin position="268"/>
        <end position="290"/>
    </location>
</feature>
<keyword evidence="1" id="KW-1133">Transmembrane helix</keyword>
<feature type="transmembrane region" description="Helical" evidence="1">
    <location>
        <begin position="121"/>
        <end position="138"/>
    </location>
</feature>
<accession>A0A975PFL1</accession>
<dbReference type="RefSeq" id="WP_211632626.1">
    <property type="nucleotide sequence ID" value="NZ_CP073100.1"/>
</dbReference>
<dbReference type="InterPro" id="IPR002656">
    <property type="entry name" value="Acyl_transf_3_dom"/>
</dbReference>
<feature type="transmembrane region" description="Helical" evidence="1">
    <location>
        <begin position="245"/>
        <end position="262"/>
    </location>
</feature>
<evidence type="ECO:0000256" key="1">
    <source>
        <dbReference type="SAM" id="Phobius"/>
    </source>
</evidence>
<dbReference type="InterPro" id="IPR050879">
    <property type="entry name" value="Acyltransferase_3"/>
</dbReference>
<dbReference type="Pfam" id="PF01757">
    <property type="entry name" value="Acyl_transf_3"/>
    <property type="match status" value="1"/>
</dbReference>
<reference evidence="3" key="1">
    <citation type="submission" date="2021-04" db="EMBL/GenBank/DDBJ databases">
        <title>Luteolibacter sp. 32A isolated from the skin of an Anderson's salamander (Ambystoma andersonii).</title>
        <authorList>
            <person name="Spergser J."/>
            <person name="Busse H.-J."/>
        </authorList>
    </citation>
    <scope>NUCLEOTIDE SEQUENCE</scope>
    <source>
        <strain evidence="3">32A</strain>
    </source>
</reference>
<keyword evidence="1" id="KW-0812">Transmembrane</keyword>
<feature type="transmembrane region" description="Helical" evidence="1">
    <location>
        <begin position="180"/>
        <end position="209"/>
    </location>
</feature>
<feature type="transmembrane region" description="Helical" evidence="1">
    <location>
        <begin position="311"/>
        <end position="328"/>
    </location>
</feature>
<dbReference type="PANTHER" id="PTHR23028:SF134">
    <property type="entry name" value="PUTATIVE (AFU_ORTHOLOGUE AFUA_4G08520)-RELATED"/>
    <property type="match status" value="1"/>
</dbReference>
<proteinExistence type="predicted"/>
<name>A0A975PFL1_9BACT</name>
<feature type="transmembrane region" description="Helical" evidence="1">
    <location>
        <begin position="90"/>
        <end position="115"/>
    </location>
</feature>
<gene>
    <name evidence="3" type="ORF">KBB96_04170</name>
</gene>
<feature type="transmembrane region" description="Helical" evidence="1">
    <location>
        <begin position="20"/>
        <end position="40"/>
    </location>
</feature>